<proteinExistence type="predicted"/>
<dbReference type="AlphaFoldDB" id="A0A0F9MVJ2"/>
<organism evidence="1">
    <name type="scientific">marine sediment metagenome</name>
    <dbReference type="NCBI Taxonomy" id="412755"/>
    <lineage>
        <taxon>unclassified sequences</taxon>
        <taxon>metagenomes</taxon>
        <taxon>ecological metagenomes</taxon>
    </lineage>
</organism>
<dbReference type="EMBL" id="LAZR01009328">
    <property type="protein sequence ID" value="KKM73257.1"/>
    <property type="molecule type" value="Genomic_DNA"/>
</dbReference>
<sequence length="103" mass="11893">MNIHERMRLLEQFANLLEKQQLKRLHNDGITYEGHEKSAKVSVKEGKKYTKVDVGSSGKYMIDRESNIFGIKAYGVIHRGHLFGTLDTINQYNWGGYSAYKIK</sequence>
<reference evidence="1" key="1">
    <citation type="journal article" date="2015" name="Nature">
        <title>Complex archaea that bridge the gap between prokaryotes and eukaryotes.</title>
        <authorList>
            <person name="Spang A."/>
            <person name="Saw J.H."/>
            <person name="Jorgensen S.L."/>
            <person name="Zaremba-Niedzwiedzka K."/>
            <person name="Martijn J."/>
            <person name="Lind A.E."/>
            <person name="van Eijk R."/>
            <person name="Schleper C."/>
            <person name="Guy L."/>
            <person name="Ettema T.J."/>
        </authorList>
    </citation>
    <scope>NUCLEOTIDE SEQUENCE</scope>
</reference>
<accession>A0A0F9MVJ2</accession>
<protein>
    <submittedName>
        <fullName evidence="1">Uncharacterized protein</fullName>
    </submittedName>
</protein>
<comment type="caution">
    <text evidence="1">The sequence shown here is derived from an EMBL/GenBank/DDBJ whole genome shotgun (WGS) entry which is preliminary data.</text>
</comment>
<name>A0A0F9MVJ2_9ZZZZ</name>
<evidence type="ECO:0000313" key="1">
    <source>
        <dbReference type="EMBL" id="KKM73257.1"/>
    </source>
</evidence>
<gene>
    <name evidence="1" type="ORF">LCGC14_1412260</name>
</gene>